<evidence type="ECO:0000256" key="1">
    <source>
        <dbReference type="ARBA" id="ARBA00004643"/>
    </source>
</evidence>
<dbReference type="STRING" id="1036611.A0A1L9PC38"/>
<evidence type="ECO:0000256" key="8">
    <source>
        <dbReference type="ARBA" id="ARBA00022989"/>
    </source>
</evidence>
<keyword evidence="5 11" id="KW-0337">GPI-anchor biosynthesis</keyword>
<dbReference type="Proteomes" id="UP000184073">
    <property type="component" value="Unassembled WGS sequence"/>
</dbReference>
<evidence type="ECO:0000256" key="9">
    <source>
        <dbReference type="ARBA" id="ARBA00023136"/>
    </source>
</evidence>
<dbReference type="GO" id="GO:1990529">
    <property type="term" value="C:glycosylphosphatidylinositol-mannosyltransferase I complex"/>
    <property type="evidence" value="ECO:0007669"/>
    <property type="project" value="TreeGrafter"/>
</dbReference>
<keyword evidence="13" id="KW-1185">Reference proteome</keyword>
<dbReference type="OrthoDB" id="5546453at2759"/>
<keyword evidence="8 11" id="KW-1133">Transmembrane helix</keyword>
<protein>
    <recommendedName>
        <fullName evidence="4 11">Protein PBN1</fullName>
    </recommendedName>
</protein>
<dbReference type="RefSeq" id="XP_040664805.1">
    <property type="nucleotide sequence ID" value="XM_040815519.1"/>
</dbReference>
<dbReference type="PANTHER" id="PTHR28533">
    <property type="entry name" value="PROTEIN PBN1"/>
    <property type="match status" value="1"/>
</dbReference>
<comment type="similarity">
    <text evidence="3 11">Belongs to the PIGX family.</text>
</comment>
<evidence type="ECO:0000256" key="7">
    <source>
        <dbReference type="ARBA" id="ARBA00022824"/>
    </source>
</evidence>
<keyword evidence="9 11" id="KW-0472">Membrane</keyword>
<dbReference type="UniPathway" id="UPA00196"/>
<dbReference type="GO" id="GO:0006506">
    <property type="term" value="P:GPI anchor biosynthetic process"/>
    <property type="evidence" value="ECO:0007669"/>
    <property type="project" value="UniProtKB-UniPathway"/>
</dbReference>
<accession>A0A1L9PC38</accession>
<keyword evidence="7 11" id="KW-0256">Endoplasmic reticulum</keyword>
<dbReference type="EMBL" id="KV878126">
    <property type="protein sequence ID" value="OJI99042.1"/>
    <property type="molecule type" value="Genomic_DNA"/>
</dbReference>
<keyword evidence="10" id="KW-0325">Glycoprotein</keyword>
<comment type="function">
    <text evidence="11">Required for proper folding and/or the stability of a subset of proteins in the endoplasmic reticulum. Component of glycosylphosphatidylinositol-mannosyltransferase 1 which transfers the first of the 4 mannoses in the GPI-anchor precursors during GPI-anchor biosynthesis. Probably acts by stabilizing the mannosyltransferase GPI14.</text>
</comment>
<evidence type="ECO:0000256" key="2">
    <source>
        <dbReference type="ARBA" id="ARBA00004687"/>
    </source>
</evidence>
<sequence>MRQRTTFIQKPSAPFHPSQTTLKRDALAIQALDAAREERLTFSFDDLSTELWQVLRQCQQLHIRWASTSKFEAVSPFSSRISPGLHVFYSPVASGKGGEREVSGSGEAVCALLKKIFDDGLRCESPEKSFITPPLLSTRFASTAAYQFHDLLPTLENLVTYIQQKFCSTGDKECYRRADLILSADSVDMDYDSISHALTVSGYWSEAPGAQGWSETIGAREAGTDQVEVGLLGAEQANDPEEIKMGGLLAAIGKDNELKPTLFSFPSRHHPLPEDATYAVSFSAPTGMHPTMTISMARQALKVPPSRPDATCALHAYLTLPSSIFGDKYQLSTTDPLFLKSHNLAALRALAGEMDLEAPDWSVSRWGSNWLFELASPSETEQSTEDWNATIPLHLRYLRPSESGYRSASIPWPVVFWACSAEDGTKMGTNPFDRANLGWEGLFGPRTMFYQLHPSSDHEKRVLVEDLDVPVLTLKEGGGIFESQVIELGTVVVIVLGFLWVLWKLGLVTRSSGIRPQQERATGKQDKAE</sequence>
<proteinExistence type="inferred from homology"/>
<comment type="subcellular location">
    <subcellularLocation>
        <location evidence="11">Endoplasmic reticulum membrane</location>
        <topology evidence="11">Single-pass membrane protein</topology>
    </subcellularLocation>
    <subcellularLocation>
        <location evidence="1">Endoplasmic reticulum membrane</location>
        <topology evidence="1">Single-pass type III membrane protein</topology>
    </subcellularLocation>
</comment>
<reference evidence="13" key="1">
    <citation type="journal article" date="2017" name="Genome Biol.">
        <title>Comparative genomics reveals high biological diversity and specific adaptations in the industrially and medically important fungal genus Aspergillus.</title>
        <authorList>
            <person name="de Vries R.P."/>
            <person name="Riley R."/>
            <person name="Wiebenga A."/>
            <person name="Aguilar-Osorio G."/>
            <person name="Amillis S."/>
            <person name="Uchima C.A."/>
            <person name="Anderluh G."/>
            <person name="Asadollahi M."/>
            <person name="Askin M."/>
            <person name="Barry K."/>
            <person name="Battaglia E."/>
            <person name="Bayram O."/>
            <person name="Benocci T."/>
            <person name="Braus-Stromeyer S.A."/>
            <person name="Caldana C."/>
            <person name="Canovas D."/>
            <person name="Cerqueira G.C."/>
            <person name="Chen F."/>
            <person name="Chen W."/>
            <person name="Choi C."/>
            <person name="Clum A."/>
            <person name="Dos Santos R.A."/>
            <person name="Damasio A.R."/>
            <person name="Diallinas G."/>
            <person name="Emri T."/>
            <person name="Fekete E."/>
            <person name="Flipphi M."/>
            <person name="Freyberg S."/>
            <person name="Gallo A."/>
            <person name="Gournas C."/>
            <person name="Habgood R."/>
            <person name="Hainaut M."/>
            <person name="Harispe M.L."/>
            <person name="Henrissat B."/>
            <person name="Hilden K.S."/>
            <person name="Hope R."/>
            <person name="Hossain A."/>
            <person name="Karabika E."/>
            <person name="Karaffa L."/>
            <person name="Karanyi Z."/>
            <person name="Krasevec N."/>
            <person name="Kuo A."/>
            <person name="Kusch H."/>
            <person name="LaButti K."/>
            <person name="Lagendijk E.L."/>
            <person name="Lapidus A."/>
            <person name="Levasseur A."/>
            <person name="Lindquist E."/>
            <person name="Lipzen A."/>
            <person name="Logrieco A.F."/>
            <person name="MacCabe A."/>
            <person name="Maekelae M.R."/>
            <person name="Malavazi I."/>
            <person name="Melin P."/>
            <person name="Meyer V."/>
            <person name="Mielnichuk N."/>
            <person name="Miskei M."/>
            <person name="Molnar A.P."/>
            <person name="Mule G."/>
            <person name="Ngan C.Y."/>
            <person name="Orejas M."/>
            <person name="Orosz E."/>
            <person name="Ouedraogo J.P."/>
            <person name="Overkamp K.M."/>
            <person name="Park H.-S."/>
            <person name="Perrone G."/>
            <person name="Piumi F."/>
            <person name="Punt P.J."/>
            <person name="Ram A.F."/>
            <person name="Ramon A."/>
            <person name="Rauscher S."/>
            <person name="Record E."/>
            <person name="Riano-Pachon D.M."/>
            <person name="Robert V."/>
            <person name="Roehrig J."/>
            <person name="Ruller R."/>
            <person name="Salamov A."/>
            <person name="Salih N.S."/>
            <person name="Samson R.A."/>
            <person name="Sandor E."/>
            <person name="Sanguinetti M."/>
            <person name="Schuetze T."/>
            <person name="Sepcic K."/>
            <person name="Shelest E."/>
            <person name="Sherlock G."/>
            <person name="Sophianopoulou V."/>
            <person name="Squina F.M."/>
            <person name="Sun H."/>
            <person name="Susca A."/>
            <person name="Todd R.B."/>
            <person name="Tsang A."/>
            <person name="Unkles S.E."/>
            <person name="van de Wiele N."/>
            <person name="van Rossen-Uffink D."/>
            <person name="Oliveira J.V."/>
            <person name="Vesth T.C."/>
            <person name="Visser J."/>
            <person name="Yu J.-H."/>
            <person name="Zhou M."/>
            <person name="Andersen M.R."/>
            <person name="Archer D.B."/>
            <person name="Baker S.E."/>
            <person name="Benoit I."/>
            <person name="Brakhage A.A."/>
            <person name="Braus G.H."/>
            <person name="Fischer R."/>
            <person name="Frisvad J.C."/>
            <person name="Goldman G.H."/>
            <person name="Houbraken J."/>
            <person name="Oakley B."/>
            <person name="Pocsi I."/>
            <person name="Scazzocchio C."/>
            <person name="Seiboth B."/>
            <person name="vanKuyk P.A."/>
            <person name="Wortman J."/>
            <person name="Dyer P.S."/>
            <person name="Grigoriev I.V."/>
        </authorList>
    </citation>
    <scope>NUCLEOTIDE SEQUENCE [LARGE SCALE GENOMIC DNA]</scope>
    <source>
        <strain evidence="13">CBS 583.65</strain>
    </source>
</reference>
<feature type="transmembrane region" description="Helical" evidence="11">
    <location>
        <begin position="485"/>
        <end position="503"/>
    </location>
</feature>
<dbReference type="Pfam" id="PF08320">
    <property type="entry name" value="PIG-X"/>
    <property type="match status" value="1"/>
</dbReference>
<name>A0A1L9PC38_ASPVE</name>
<dbReference type="GeneID" id="63731030"/>
<evidence type="ECO:0000256" key="3">
    <source>
        <dbReference type="ARBA" id="ARBA00010345"/>
    </source>
</evidence>
<dbReference type="InterPro" id="IPR013233">
    <property type="entry name" value="PIG-X/PBN1"/>
</dbReference>
<evidence type="ECO:0000256" key="11">
    <source>
        <dbReference type="RuleBase" id="RU366056"/>
    </source>
</evidence>
<gene>
    <name evidence="12" type="ORF">ASPVEDRAFT_60217</name>
</gene>
<organism evidence="12 13">
    <name type="scientific">Aspergillus versicolor CBS 583.65</name>
    <dbReference type="NCBI Taxonomy" id="1036611"/>
    <lineage>
        <taxon>Eukaryota</taxon>
        <taxon>Fungi</taxon>
        <taxon>Dikarya</taxon>
        <taxon>Ascomycota</taxon>
        <taxon>Pezizomycotina</taxon>
        <taxon>Eurotiomycetes</taxon>
        <taxon>Eurotiomycetidae</taxon>
        <taxon>Eurotiales</taxon>
        <taxon>Aspergillaceae</taxon>
        <taxon>Aspergillus</taxon>
        <taxon>Aspergillus subgen. Nidulantes</taxon>
    </lineage>
</organism>
<evidence type="ECO:0000256" key="5">
    <source>
        <dbReference type="ARBA" id="ARBA00022502"/>
    </source>
</evidence>
<dbReference type="InterPro" id="IPR042322">
    <property type="entry name" value="Pbn1"/>
</dbReference>
<comment type="pathway">
    <text evidence="2 11">Glycolipid biosynthesis; glycosylphosphatidylinositol-anchor biosynthesis.</text>
</comment>
<evidence type="ECO:0000313" key="12">
    <source>
        <dbReference type="EMBL" id="OJI99042.1"/>
    </source>
</evidence>
<dbReference type="GO" id="GO:0000030">
    <property type="term" value="F:mannosyltransferase activity"/>
    <property type="evidence" value="ECO:0007669"/>
    <property type="project" value="TreeGrafter"/>
</dbReference>
<evidence type="ECO:0000256" key="4">
    <source>
        <dbReference type="ARBA" id="ARBA00020410"/>
    </source>
</evidence>
<evidence type="ECO:0000256" key="10">
    <source>
        <dbReference type="ARBA" id="ARBA00023180"/>
    </source>
</evidence>
<dbReference type="VEuPathDB" id="FungiDB:ASPVEDRAFT_60217"/>
<evidence type="ECO:0000313" key="13">
    <source>
        <dbReference type="Proteomes" id="UP000184073"/>
    </source>
</evidence>
<dbReference type="GO" id="GO:0005789">
    <property type="term" value="C:endoplasmic reticulum membrane"/>
    <property type="evidence" value="ECO:0007669"/>
    <property type="project" value="UniProtKB-SubCell"/>
</dbReference>
<keyword evidence="6 11" id="KW-0812">Transmembrane</keyword>
<dbReference type="AlphaFoldDB" id="A0A1L9PC38"/>
<dbReference type="SMART" id="SM00780">
    <property type="entry name" value="PIG-X"/>
    <property type="match status" value="1"/>
</dbReference>
<dbReference type="PANTHER" id="PTHR28533:SF1">
    <property type="entry name" value="PROTEIN PBN1"/>
    <property type="match status" value="1"/>
</dbReference>
<evidence type="ECO:0000256" key="6">
    <source>
        <dbReference type="ARBA" id="ARBA00022692"/>
    </source>
</evidence>